<evidence type="ECO:0000256" key="4">
    <source>
        <dbReference type="ARBA" id="ARBA00005420"/>
    </source>
</evidence>
<evidence type="ECO:0000313" key="16">
    <source>
        <dbReference type="EMBL" id="CAE8703579.1"/>
    </source>
</evidence>
<evidence type="ECO:0000256" key="15">
    <source>
        <dbReference type="SAM" id="SignalP"/>
    </source>
</evidence>
<evidence type="ECO:0000256" key="13">
    <source>
        <dbReference type="ARBA" id="ARBA00023136"/>
    </source>
</evidence>
<evidence type="ECO:0000256" key="9">
    <source>
        <dbReference type="ARBA" id="ARBA00022798"/>
    </source>
</evidence>
<dbReference type="Pfam" id="PF03982">
    <property type="entry name" value="DAGAT"/>
    <property type="match status" value="1"/>
</dbReference>
<evidence type="ECO:0000256" key="14">
    <source>
        <dbReference type="ARBA" id="ARBA00023315"/>
    </source>
</evidence>
<dbReference type="GO" id="GO:0019432">
    <property type="term" value="P:triglyceride biosynthetic process"/>
    <property type="evidence" value="ECO:0007669"/>
    <property type="project" value="TreeGrafter"/>
</dbReference>
<name>A0A813KHR8_POLGL</name>
<dbReference type="AlphaFoldDB" id="A0A813KHR8"/>
<keyword evidence="6" id="KW-0444">Lipid biosynthesis</keyword>
<proteinExistence type="inferred from homology"/>
<comment type="similarity">
    <text evidence="4">Belongs to the diacylglycerol acyltransferase family.</text>
</comment>
<keyword evidence="8" id="KW-0812">Transmembrane</keyword>
<accession>A0A813KHR8</accession>
<evidence type="ECO:0000256" key="8">
    <source>
        <dbReference type="ARBA" id="ARBA00022692"/>
    </source>
</evidence>
<evidence type="ECO:0000256" key="3">
    <source>
        <dbReference type="ARBA" id="ARBA00005189"/>
    </source>
</evidence>
<evidence type="ECO:0000256" key="12">
    <source>
        <dbReference type="ARBA" id="ARBA00023098"/>
    </source>
</evidence>
<feature type="signal peptide" evidence="15">
    <location>
        <begin position="1"/>
        <end position="27"/>
    </location>
</feature>
<dbReference type="EMBL" id="CAJNNW010030487">
    <property type="protein sequence ID" value="CAE8703579.1"/>
    <property type="molecule type" value="Genomic_DNA"/>
</dbReference>
<dbReference type="SUPFAM" id="SSF69593">
    <property type="entry name" value="Glycerol-3-phosphate (1)-acyltransferase"/>
    <property type="match status" value="1"/>
</dbReference>
<organism evidence="16 17">
    <name type="scientific">Polarella glacialis</name>
    <name type="common">Dinoflagellate</name>
    <dbReference type="NCBI Taxonomy" id="89957"/>
    <lineage>
        <taxon>Eukaryota</taxon>
        <taxon>Sar</taxon>
        <taxon>Alveolata</taxon>
        <taxon>Dinophyceae</taxon>
        <taxon>Suessiales</taxon>
        <taxon>Suessiaceae</taxon>
        <taxon>Polarella</taxon>
    </lineage>
</organism>
<keyword evidence="9" id="KW-0319">Glycerol metabolism</keyword>
<dbReference type="PANTHER" id="PTHR12317">
    <property type="entry name" value="DIACYLGLYCEROL O-ACYLTRANSFERASE"/>
    <property type="match status" value="1"/>
</dbReference>
<evidence type="ECO:0000256" key="10">
    <source>
        <dbReference type="ARBA" id="ARBA00022824"/>
    </source>
</evidence>
<feature type="chain" id="PRO_5032680984" description="diacylglycerol O-acyltransferase" evidence="15">
    <location>
        <begin position="28"/>
        <end position="269"/>
    </location>
</feature>
<keyword evidence="15" id="KW-0732">Signal</keyword>
<evidence type="ECO:0000256" key="11">
    <source>
        <dbReference type="ARBA" id="ARBA00022989"/>
    </source>
</evidence>
<comment type="pathway">
    <text evidence="2">Glycerolipid metabolism; triacylglycerol biosynthesis.</text>
</comment>
<keyword evidence="10" id="KW-0256">Endoplasmic reticulum</keyword>
<keyword evidence="12" id="KW-0443">Lipid metabolism</keyword>
<protein>
    <recommendedName>
        <fullName evidence="5">diacylglycerol O-acyltransferase</fullName>
        <ecNumber evidence="5">2.3.1.20</ecNumber>
    </recommendedName>
</protein>
<dbReference type="GO" id="GO:0006071">
    <property type="term" value="P:glycerol metabolic process"/>
    <property type="evidence" value="ECO:0007669"/>
    <property type="project" value="UniProtKB-KW"/>
</dbReference>
<dbReference type="EC" id="2.3.1.20" evidence="5"/>
<evidence type="ECO:0000256" key="6">
    <source>
        <dbReference type="ARBA" id="ARBA00022516"/>
    </source>
</evidence>
<reference evidence="16" key="1">
    <citation type="submission" date="2021-02" db="EMBL/GenBank/DDBJ databases">
        <authorList>
            <person name="Dougan E. K."/>
            <person name="Rhodes N."/>
            <person name="Thang M."/>
            <person name="Chan C."/>
        </authorList>
    </citation>
    <scope>NUCLEOTIDE SEQUENCE</scope>
</reference>
<evidence type="ECO:0000256" key="2">
    <source>
        <dbReference type="ARBA" id="ARBA00004771"/>
    </source>
</evidence>
<comment type="pathway">
    <text evidence="3">Lipid metabolism.</text>
</comment>
<keyword evidence="7" id="KW-0808">Transferase</keyword>
<dbReference type="InterPro" id="IPR007130">
    <property type="entry name" value="DAGAT"/>
</dbReference>
<evidence type="ECO:0000313" key="17">
    <source>
        <dbReference type="Proteomes" id="UP000626109"/>
    </source>
</evidence>
<comment type="subcellular location">
    <subcellularLocation>
        <location evidence="1">Endoplasmic reticulum membrane</location>
        <topology evidence="1">Multi-pass membrane protein</topology>
    </subcellularLocation>
</comment>
<feature type="non-terminal residue" evidence="16">
    <location>
        <position position="269"/>
    </location>
</feature>
<evidence type="ECO:0000256" key="7">
    <source>
        <dbReference type="ARBA" id="ARBA00022679"/>
    </source>
</evidence>
<dbReference type="GO" id="GO:0004144">
    <property type="term" value="F:diacylglycerol O-acyltransferase activity"/>
    <property type="evidence" value="ECO:0007669"/>
    <property type="project" value="UniProtKB-EC"/>
</dbReference>
<evidence type="ECO:0000256" key="1">
    <source>
        <dbReference type="ARBA" id="ARBA00004477"/>
    </source>
</evidence>
<dbReference type="Proteomes" id="UP000626109">
    <property type="component" value="Unassembled WGS sequence"/>
</dbReference>
<sequence>MLQLLPDRSALALFCLFPLSQLATALAATGAIACQGPRSRGTLLVYLAWAWLLDKAPRRGGYALLRRLGLTDWLRAAPWWRWSASYFPVRLRPTVALPATDGPYIFVCHPHGIFGIGAMASFGTDGTGFSAAFPGLFVHLLGHDAIFRIPLLREWCLIHGCGAVDRGTCQRLLGEGRSIALAPGGAKESLECEPGTMRLFLKSRKGYAKLALRTGAALVPVLSFGENELFGTVQFAKGTWCRRLQDGLQSSLGWALPFFCGRPWMPLIP</sequence>
<dbReference type="PANTHER" id="PTHR12317:SF0">
    <property type="entry name" value="ACYLTRANSFERASE"/>
    <property type="match status" value="1"/>
</dbReference>
<gene>
    <name evidence="16" type="ORF">PGLA2088_LOCUS32884</name>
</gene>
<keyword evidence="14" id="KW-0012">Acyltransferase</keyword>
<dbReference type="CDD" id="cd07987">
    <property type="entry name" value="LPLAT_MGAT-like"/>
    <property type="match status" value="1"/>
</dbReference>
<comment type="caution">
    <text evidence="16">The sequence shown here is derived from an EMBL/GenBank/DDBJ whole genome shotgun (WGS) entry which is preliminary data.</text>
</comment>
<evidence type="ECO:0000256" key="5">
    <source>
        <dbReference type="ARBA" id="ARBA00013244"/>
    </source>
</evidence>
<keyword evidence="11" id="KW-1133">Transmembrane helix</keyword>
<keyword evidence="13" id="KW-0472">Membrane</keyword>
<dbReference type="GO" id="GO:0005789">
    <property type="term" value="C:endoplasmic reticulum membrane"/>
    <property type="evidence" value="ECO:0007669"/>
    <property type="project" value="UniProtKB-SubCell"/>
</dbReference>